<evidence type="ECO:0000313" key="6">
    <source>
        <dbReference type="EMBL" id="MBO1529613.1"/>
    </source>
</evidence>
<evidence type="ECO:0000256" key="1">
    <source>
        <dbReference type="ARBA" id="ARBA00008857"/>
    </source>
</evidence>
<dbReference type="CDD" id="cd01189">
    <property type="entry name" value="INT_ICEBs1_C_like"/>
    <property type="match status" value="1"/>
</dbReference>
<dbReference type="InterPro" id="IPR050808">
    <property type="entry name" value="Phage_Integrase"/>
</dbReference>
<dbReference type="InterPro" id="IPR013762">
    <property type="entry name" value="Integrase-like_cat_sf"/>
</dbReference>
<keyword evidence="2" id="KW-0229">DNA integration</keyword>
<evidence type="ECO:0000256" key="4">
    <source>
        <dbReference type="ARBA" id="ARBA00023172"/>
    </source>
</evidence>
<evidence type="ECO:0000256" key="3">
    <source>
        <dbReference type="ARBA" id="ARBA00023125"/>
    </source>
</evidence>
<dbReference type="PANTHER" id="PTHR30629:SF2">
    <property type="entry name" value="PROPHAGE INTEGRASE INTS-RELATED"/>
    <property type="match status" value="1"/>
</dbReference>
<dbReference type="InterPro" id="IPR010998">
    <property type="entry name" value="Integrase_recombinase_N"/>
</dbReference>
<feature type="domain" description="Tyr recombinase" evidence="5">
    <location>
        <begin position="189"/>
        <end position="378"/>
    </location>
</feature>
<organism evidence="6 7">
    <name type="scientific">Psychrobacter coccoides</name>
    <dbReference type="NCBI Taxonomy" id="2818440"/>
    <lineage>
        <taxon>Bacteria</taxon>
        <taxon>Pseudomonadati</taxon>
        <taxon>Pseudomonadota</taxon>
        <taxon>Gammaproteobacteria</taxon>
        <taxon>Moraxellales</taxon>
        <taxon>Moraxellaceae</taxon>
        <taxon>Psychrobacter</taxon>
    </lineage>
</organism>
<dbReference type="SUPFAM" id="SSF56349">
    <property type="entry name" value="DNA breaking-rejoining enzymes"/>
    <property type="match status" value="1"/>
</dbReference>
<comment type="caution">
    <text evidence="6">The sequence shown here is derived from an EMBL/GenBank/DDBJ whole genome shotgun (WGS) entry which is preliminary data.</text>
</comment>
<dbReference type="PANTHER" id="PTHR30629">
    <property type="entry name" value="PROPHAGE INTEGRASE"/>
    <property type="match status" value="1"/>
</dbReference>
<dbReference type="Pfam" id="PF00589">
    <property type="entry name" value="Phage_integrase"/>
    <property type="match status" value="1"/>
</dbReference>
<dbReference type="Proteomes" id="UP000664554">
    <property type="component" value="Unassembled WGS sequence"/>
</dbReference>
<dbReference type="Gene3D" id="1.10.443.10">
    <property type="entry name" value="Intergrase catalytic core"/>
    <property type="match status" value="1"/>
</dbReference>
<evidence type="ECO:0000313" key="7">
    <source>
        <dbReference type="Proteomes" id="UP000664554"/>
    </source>
</evidence>
<keyword evidence="4" id="KW-0233">DNA recombination</keyword>
<sequence length="384" mass="44319">MDDQPSKRKMPTGVRIRHGRLQIYFSRNKETYNVTLPYPTTAAGINTAVKIRRELITKAEWGVLTDDDIALARGDVVADDSKIVDNGVLFQEVAQKYLKHCEANQDSKGDYLSALNKHWMPRLALMPIDKITSDKVRDVIADIGFNSDKTYNNCLVPLRGVFDKAIELRLITPADNPMSMIKNKKVQSGLPDPFTRDEMDALLNWLDVNLEGKDRFYYWYFEMAFWTGCRPSELIALRWSDIDWFNGSMIISKSRVRGVEKQVTKTHTAREVYLNDRSKRALEALDAMKLHDDYVMICPETSQPFYNEKPARMRLIDAMKAKRVRHRPAYNARHTYATMLLMADVNPVFVANQLGHSLQMLIKRYGRWIHGDQNKIEISKLPTN</sequence>
<dbReference type="InterPro" id="IPR002104">
    <property type="entry name" value="Integrase_catalytic"/>
</dbReference>
<comment type="similarity">
    <text evidence="1">Belongs to the 'phage' integrase family.</text>
</comment>
<evidence type="ECO:0000256" key="2">
    <source>
        <dbReference type="ARBA" id="ARBA00022908"/>
    </source>
</evidence>
<keyword evidence="7" id="KW-1185">Reference proteome</keyword>
<protein>
    <submittedName>
        <fullName evidence="6">Tyrosine-type recombinase/integrase</fullName>
    </submittedName>
</protein>
<name>A0ABS3NJT1_9GAMM</name>
<gene>
    <name evidence="6" type="ORF">J3492_00095</name>
</gene>
<proteinExistence type="inferred from homology"/>
<dbReference type="Gene3D" id="1.10.150.130">
    <property type="match status" value="1"/>
</dbReference>
<keyword evidence="3" id="KW-0238">DNA-binding</keyword>
<reference evidence="6 7" key="1">
    <citation type="submission" date="2021-03" db="EMBL/GenBank/DDBJ databases">
        <authorList>
            <person name="Shang D.-D."/>
            <person name="Du Z.-J."/>
            <person name="Chen G.-J."/>
        </authorList>
    </citation>
    <scope>NUCLEOTIDE SEQUENCE [LARGE SCALE GENOMIC DNA]</scope>
    <source>
        <strain evidence="6 7">F1192</strain>
    </source>
</reference>
<evidence type="ECO:0000259" key="5">
    <source>
        <dbReference type="PROSITE" id="PS51898"/>
    </source>
</evidence>
<dbReference type="EMBL" id="JAGBKM010000001">
    <property type="protein sequence ID" value="MBO1529613.1"/>
    <property type="molecule type" value="Genomic_DNA"/>
</dbReference>
<dbReference type="InterPro" id="IPR011010">
    <property type="entry name" value="DNA_brk_join_enz"/>
</dbReference>
<accession>A0ABS3NJT1</accession>
<dbReference type="PROSITE" id="PS51898">
    <property type="entry name" value="TYR_RECOMBINASE"/>
    <property type="match status" value="1"/>
</dbReference>